<evidence type="ECO:0000313" key="1">
    <source>
        <dbReference type="EMBL" id="GJD90640.1"/>
    </source>
</evidence>
<gene>
    <name evidence="1" type="ORF">BHAOGJBA_4182</name>
</gene>
<sequence>MPEAFFDDEDHDELRTRFLEGGCHALALAVAERTGWDLAVVWIARGRRTELAHAMVVVPGDEELYLDIGGIRGLPELLEDLQFDPEEEEATVEEPFDAAGIEALTRGRHAHRRFPAVGPELAASAAGTADRLLAALGIQATCSTGPRA</sequence>
<name>A0AAV4ZRL1_9HYPH</name>
<protein>
    <submittedName>
        <fullName evidence="1">Uncharacterized protein</fullName>
    </submittedName>
</protein>
<dbReference type="RefSeq" id="WP_238230774.1">
    <property type="nucleotide sequence ID" value="NZ_BPQO01000020.1"/>
</dbReference>
<accession>A0AAV4ZRL1</accession>
<keyword evidence="2" id="KW-1185">Reference proteome</keyword>
<dbReference type="EMBL" id="BPQO01000020">
    <property type="protein sequence ID" value="GJD90640.1"/>
    <property type="molecule type" value="Genomic_DNA"/>
</dbReference>
<reference evidence="1" key="1">
    <citation type="journal article" date="2016" name="Front. Microbiol.">
        <title>Genome Sequence of the Piezophilic, Mesophilic Sulfate-Reducing Bacterium Desulfovibrio indicus J2T.</title>
        <authorList>
            <person name="Cao J."/>
            <person name="Maignien L."/>
            <person name="Shao Z."/>
            <person name="Alain K."/>
            <person name="Jebbar M."/>
        </authorList>
    </citation>
    <scope>NUCLEOTIDE SEQUENCE</scope>
    <source>
        <strain evidence="1">DSM 16372</strain>
    </source>
</reference>
<comment type="caution">
    <text evidence="1">The sequence shown here is derived from an EMBL/GenBank/DDBJ whole genome shotgun (WGS) entry which is preliminary data.</text>
</comment>
<dbReference type="Proteomes" id="UP001055247">
    <property type="component" value="Unassembled WGS sequence"/>
</dbReference>
<reference evidence="1" key="2">
    <citation type="submission" date="2021-08" db="EMBL/GenBank/DDBJ databases">
        <authorList>
            <person name="Tani A."/>
            <person name="Ola A."/>
            <person name="Ogura Y."/>
            <person name="Katsura K."/>
            <person name="Hayashi T."/>
        </authorList>
    </citation>
    <scope>NUCLEOTIDE SEQUENCE</scope>
    <source>
        <strain evidence="1">DSM 16372</strain>
    </source>
</reference>
<proteinExistence type="predicted"/>
<evidence type="ECO:0000313" key="2">
    <source>
        <dbReference type="Proteomes" id="UP001055247"/>
    </source>
</evidence>
<organism evidence="1 2">
    <name type="scientific">Methylobacterium hispanicum</name>
    <dbReference type="NCBI Taxonomy" id="270350"/>
    <lineage>
        <taxon>Bacteria</taxon>
        <taxon>Pseudomonadati</taxon>
        <taxon>Pseudomonadota</taxon>
        <taxon>Alphaproteobacteria</taxon>
        <taxon>Hyphomicrobiales</taxon>
        <taxon>Methylobacteriaceae</taxon>
        <taxon>Methylobacterium</taxon>
    </lineage>
</organism>
<dbReference type="AlphaFoldDB" id="A0AAV4ZRL1"/>